<dbReference type="GO" id="GO:0003676">
    <property type="term" value="F:nucleic acid binding"/>
    <property type="evidence" value="ECO:0007669"/>
    <property type="project" value="InterPro"/>
</dbReference>
<dbReference type="InterPro" id="IPR036397">
    <property type="entry name" value="RNaseH_sf"/>
</dbReference>
<protein>
    <submittedName>
        <fullName evidence="2">Uncharacterized protein AlNc14C1570G12995</fullName>
    </submittedName>
</protein>
<dbReference type="AlphaFoldDB" id="F0X2S0"/>
<evidence type="ECO:0000313" key="2">
    <source>
        <dbReference type="EMBL" id="CCA28216.1"/>
    </source>
</evidence>
<gene>
    <name evidence="2" type="primary">AlNc14C1570G12995</name>
    <name evidence="2" type="ORF">ALNC14_143600</name>
</gene>
<reference evidence="2" key="1">
    <citation type="journal article" date="2011" name="PLoS Biol.">
        <title>Gene gain and loss during evolution of obligate parasitism in the white rust pathogen of Arabidopsis thaliana.</title>
        <authorList>
            <person name="Kemen E."/>
            <person name="Gardiner A."/>
            <person name="Schultz-Larsen T."/>
            <person name="Kemen A.C."/>
            <person name="Balmuth A.L."/>
            <person name="Robert-Seilaniantz A."/>
            <person name="Bailey K."/>
            <person name="Holub E."/>
            <person name="Studholme D.J."/>
            <person name="Maclean D."/>
            <person name="Jones J.D."/>
        </authorList>
    </citation>
    <scope>NUCLEOTIDE SEQUENCE</scope>
</reference>
<feature type="domain" description="Tc1-like transposase DDE" evidence="1">
    <location>
        <begin position="111"/>
        <end position="238"/>
    </location>
</feature>
<dbReference type="EMBL" id="FR825068">
    <property type="protein sequence ID" value="CCA28216.1"/>
    <property type="molecule type" value="Genomic_DNA"/>
</dbReference>
<name>F0X2S0_9STRA</name>
<dbReference type="PANTHER" id="PTHR46060">
    <property type="entry name" value="MARINER MOS1 TRANSPOSASE-LIKE PROTEIN"/>
    <property type="match status" value="1"/>
</dbReference>
<reference evidence="2" key="2">
    <citation type="submission" date="2011-02" db="EMBL/GenBank/DDBJ databases">
        <authorList>
            <person name="MacLean D."/>
        </authorList>
    </citation>
    <scope>NUCLEOTIDE SEQUENCE</scope>
</reference>
<organism evidence="2">
    <name type="scientific">Albugo laibachii Nc14</name>
    <dbReference type="NCBI Taxonomy" id="890382"/>
    <lineage>
        <taxon>Eukaryota</taxon>
        <taxon>Sar</taxon>
        <taxon>Stramenopiles</taxon>
        <taxon>Oomycota</taxon>
        <taxon>Peronosporomycetes</taxon>
        <taxon>Albuginales</taxon>
        <taxon>Albuginaceae</taxon>
        <taxon>Albugo</taxon>
    </lineage>
</organism>
<sequence length="292" mass="34709">MELASWIRREPYNRRVPFQSIPDLAPELELKGHGMKAIRTALKSQGFGRRVSKRKGFSCLENHKEQRLRFALSARDWDRERLNSQIFSDEVWAYWGANARNFVTVQVDGDRNDIVFDRHRPECLTRKTARTTAWMFHGVIYGGKKAFGTFWEWGSMNSEKYDEHILAKVEEFIGVEQRMGKSPWYQHDNAPCHKSRLTQSNLHRRRIPTIEWPPYSPDLNLIEHVWVIMKRHIQDKYLRQSHDRQTISRDDLRRLIQEAWDLVRDEEIAVLYDSWRDRCNAVIRANGGPTQY</sequence>
<dbReference type="Gene3D" id="3.30.420.10">
    <property type="entry name" value="Ribonuclease H-like superfamily/Ribonuclease H"/>
    <property type="match status" value="1"/>
</dbReference>
<dbReference type="Pfam" id="PF13358">
    <property type="entry name" value="DDE_3"/>
    <property type="match status" value="1"/>
</dbReference>
<dbReference type="HOGENOM" id="CLU_033666_1_0_1"/>
<evidence type="ECO:0000259" key="1">
    <source>
        <dbReference type="Pfam" id="PF13358"/>
    </source>
</evidence>
<dbReference type="InterPro" id="IPR038717">
    <property type="entry name" value="Tc1-like_DDE_dom"/>
</dbReference>
<accession>F0X2S0</accession>
<dbReference type="PANTHER" id="PTHR46060:SF3">
    <property type="entry name" value="PROTEIN GVQW3"/>
    <property type="match status" value="1"/>
</dbReference>
<dbReference type="InterPro" id="IPR052709">
    <property type="entry name" value="Transposase-MT_Hybrid"/>
</dbReference>
<proteinExistence type="predicted"/>